<dbReference type="STRING" id="489703.SAMN04488038_102189"/>
<dbReference type="EMBL" id="FOFS01000002">
    <property type="protein sequence ID" value="SEP91396.1"/>
    <property type="molecule type" value="Genomic_DNA"/>
</dbReference>
<dbReference type="GO" id="GO:0005886">
    <property type="term" value="C:plasma membrane"/>
    <property type="evidence" value="ECO:0007669"/>
    <property type="project" value="UniProtKB-SubCell"/>
</dbReference>
<proteinExistence type="inferred from homology"/>
<dbReference type="CDD" id="cd06662">
    <property type="entry name" value="SURF1"/>
    <property type="match status" value="1"/>
</dbReference>
<comment type="similarity">
    <text evidence="2 6">Belongs to the SURF1 family.</text>
</comment>
<dbReference type="PROSITE" id="PS50895">
    <property type="entry name" value="SURF1"/>
    <property type="match status" value="1"/>
</dbReference>
<evidence type="ECO:0000256" key="1">
    <source>
        <dbReference type="ARBA" id="ARBA00004370"/>
    </source>
</evidence>
<evidence type="ECO:0000256" key="2">
    <source>
        <dbReference type="ARBA" id="ARBA00007165"/>
    </source>
</evidence>
<feature type="transmembrane region" description="Helical" evidence="6">
    <location>
        <begin position="210"/>
        <end position="230"/>
    </location>
</feature>
<comment type="caution">
    <text evidence="6">Lacks conserved residue(s) required for the propagation of feature annotation.</text>
</comment>
<dbReference type="InterPro" id="IPR045214">
    <property type="entry name" value="Surf1/Surf4"/>
</dbReference>
<evidence type="ECO:0000256" key="5">
    <source>
        <dbReference type="ARBA" id="ARBA00023136"/>
    </source>
</evidence>
<organism evidence="7 8">
    <name type="scientific">Solimonas aquatica</name>
    <dbReference type="NCBI Taxonomy" id="489703"/>
    <lineage>
        <taxon>Bacteria</taxon>
        <taxon>Pseudomonadati</taxon>
        <taxon>Pseudomonadota</taxon>
        <taxon>Gammaproteobacteria</taxon>
        <taxon>Nevskiales</taxon>
        <taxon>Nevskiaceae</taxon>
        <taxon>Solimonas</taxon>
    </lineage>
</organism>
<dbReference type="RefSeq" id="WP_093282141.1">
    <property type="nucleotide sequence ID" value="NZ_FOFS01000002.1"/>
</dbReference>
<evidence type="ECO:0000313" key="7">
    <source>
        <dbReference type="EMBL" id="SEP91396.1"/>
    </source>
</evidence>
<dbReference type="PANTHER" id="PTHR23427">
    <property type="entry name" value="SURFEIT LOCUS PROTEIN"/>
    <property type="match status" value="1"/>
</dbReference>
<dbReference type="Pfam" id="PF02104">
    <property type="entry name" value="SURF1"/>
    <property type="match status" value="1"/>
</dbReference>
<sequence length="240" mass="27099">MISARFRPPWWATLLVLLLSALMIRLGVWQLQRGQAKQALRATYAQALAAAPQSLPPNAQASRQRIERVRVRGRFDAGAQLLLDNQGHEGRPGYHVWTPLHRAQDIVMVDRGWIAREQRDAALAAAVPEGELELSAYWRSLPVPGMRLATDNCAQSKAASRLVQYPTITDLRCLYGPTLADGLLLMDAAAPAGFVRDWQTTPELDPAKHWGYAFQWFAFTLTLWFLYLRLNWRRADSHSS</sequence>
<evidence type="ECO:0000256" key="3">
    <source>
        <dbReference type="ARBA" id="ARBA00022692"/>
    </source>
</evidence>
<evidence type="ECO:0000313" key="8">
    <source>
        <dbReference type="Proteomes" id="UP000199233"/>
    </source>
</evidence>
<comment type="subcellular location">
    <subcellularLocation>
        <location evidence="6">Cell membrane</location>
        <topology evidence="6">Multi-pass membrane protein</topology>
    </subcellularLocation>
    <subcellularLocation>
        <location evidence="1">Membrane</location>
    </subcellularLocation>
</comment>
<keyword evidence="4 6" id="KW-1133">Transmembrane helix</keyword>
<dbReference type="PANTHER" id="PTHR23427:SF2">
    <property type="entry name" value="SURFEIT LOCUS PROTEIN 1"/>
    <property type="match status" value="1"/>
</dbReference>
<accession>A0A1H9BR14</accession>
<reference evidence="7 8" key="1">
    <citation type="submission" date="2016-10" db="EMBL/GenBank/DDBJ databases">
        <authorList>
            <person name="de Groot N.N."/>
        </authorList>
    </citation>
    <scope>NUCLEOTIDE SEQUENCE [LARGE SCALE GENOMIC DNA]</scope>
    <source>
        <strain evidence="7 8">DSM 25927</strain>
    </source>
</reference>
<dbReference type="Proteomes" id="UP000199233">
    <property type="component" value="Unassembled WGS sequence"/>
</dbReference>
<keyword evidence="5 6" id="KW-0472">Membrane</keyword>
<dbReference type="InterPro" id="IPR002994">
    <property type="entry name" value="Surf1/Shy1"/>
</dbReference>
<evidence type="ECO:0000256" key="6">
    <source>
        <dbReference type="RuleBase" id="RU363076"/>
    </source>
</evidence>
<dbReference type="OrthoDB" id="9789940at2"/>
<protein>
    <recommendedName>
        <fullName evidence="6">SURF1-like protein</fullName>
    </recommendedName>
</protein>
<keyword evidence="3 6" id="KW-0812">Transmembrane</keyword>
<dbReference type="AlphaFoldDB" id="A0A1H9BR14"/>
<keyword evidence="8" id="KW-1185">Reference proteome</keyword>
<evidence type="ECO:0000256" key="4">
    <source>
        <dbReference type="ARBA" id="ARBA00022989"/>
    </source>
</evidence>
<name>A0A1H9BR14_9GAMM</name>
<gene>
    <name evidence="7" type="ORF">SAMN04488038_102189</name>
</gene>
<keyword evidence="6" id="KW-1003">Cell membrane</keyword>